<dbReference type="PROSITE" id="PS52029">
    <property type="entry name" value="LD_TPASE"/>
    <property type="match status" value="1"/>
</dbReference>
<dbReference type="InterPro" id="IPR050979">
    <property type="entry name" value="LD-transpeptidase"/>
</dbReference>
<comment type="caution">
    <text evidence="9">The sequence shown here is derived from an EMBL/GenBank/DDBJ whole genome shotgun (WGS) entry which is preliminary data.</text>
</comment>
<feature type="domain" description="L,D-TPase catalytic" evidence="8">
    <location>
        <begin position="158"/>
        <end position="312"/>
    </location>
</feature>
<evidence type="ECO:0000259" key="8">
    <source>
        <dbReference type="PROSITE" id="PS52029"/>
    </source>
</evidence>
<feature type="active site" description="Nucleophile" evidence="7">
    <location>
        <position position="287"/>
    </location>
</feature>
<dbReference type="Pfam" id="PF03734">
    <property type="entry name" value="YkuD"/>
    <property type="match status" value="1"/>
</dbReference>
<dbReference type="PANTHER" id="PTHR30582">
    <property type="entry name" value="L,D-TRANSPEPTIDASE"/>
    <property type="match status" value="1"/>
</dbReference>
<dbReference type="AlphaFoldDB" id="A0A0C1JJ37"/>
<dbReference type="GO" id="GO:0018104">
    <property type="term" value="P:peptidoglycan-protein cross-linking"/>
    <property type="evidence" value="ECO:0007669"/>
    <property type="project" value="TreeGrafter"/>
</dbReference>
<sequence length="325" mass="36455">MTLPKLLAFLCIILFGAIGIAAIFKSSSTPVSTRPLNQIPLEIDLDQNIQVIAPALAVAQQSRSPDFSLSTFELPEANRIEELFVKDSKLPIVETITYKSRVNWQKGRPAWLSDYAAHFETSRHFIARSLNGKPDYLKQDLAEGERFNVLRKDKNIQFYLIVDTSRCKMWFYYLADDEKKPVLIKTYPVGLGRLDSSSSSGLLTPLGKYSLGDRIATYKPKSMGIYQGKKTEMITVFGTRWIPFEQEIGHTTAPAKGFGIHGTPWEYQSGLAVDQIDSVGKYQSDGCIRLTTPDMEELFSIIVTKPTTIEIVRDFSEATLPGILD</sequence>
<feature type="active site" description="Proton donor/acceptor" evidence="7">
    <location>
        <position position="261"/>
    </location>
</feature>
<dbReference type="Proteomes" id="UP000031465">
    <property type="component" value="Unassembled WGS sequence"/>
</dbReference>
<keyword evidence="6 7" id="KW-0961">Cell wall biogenesis/degradation</keyword>
<protein>
    <recommendedName>
        <fullName evidence="8">L,D-TPase catalytic domain-containing protein</fullName>
    </recommendedName>
</protein>
<dbReference type="EMBL" id="JSAN01000092">
    <property type="protein sequence ID" value="KIC71385.1"/>
    <property type="molecule type" value="Genomic_DNA"/>
</dbReference>
<evidence type="ECO:0000256" key="4">
    <source>
        <dbReference type="ARBA" id="ARBA00022960"/>
    </source>
</evidence>
<dbReference type="GO" id="GO:0016740">
    <property type="term" value="F:transferase activity"/>
    <property type="evidence" value="ECO:0007669"/>
    <property type="project" value="UniProtKB-KW"/>
</dbReference>
<dbReference type="Gene3D" id="2.40.440.10">
    <property type="entry name" value="L,D-transpeptidase catalytic domain-like"/>
    <property type="match status" value="1"/>
</dbReference>
<evidence type="ECO:0000256" key="3">
    <source>
        <dbReference type="ARBA" id="ARBA00022679"/>
    </source>
</evidence>
<dbReference type="GO" id="GO:0008360">
    <property type="term" value="P:regulation of cell shape"/>
    <property type="evidence" value="ECO:0007669"/>
    <property type="project" value="UniProtKB-UniRule"/>
</dbReference>
<dbReference type="UniPathway" id="UPA00219"/>
<dbReference type="SUPFAM" id="SSF141523">
    <property type="entry name" value="L,D-transpeptidase catalytic domain-like"/>
    <property type="match status" value="1"/>
</dbReference>
<dbReference type="GO" id="GO:0071972">
    <property type="term" value="F:peptidoglycan L,D-transpeptidase activity"/>
    <property type="evidence" value="ECO:0007669"/>
    <property type="project" value="TreeGrafter"/>
</dbReference>
<dbReference type="PATRIC" id="fig|362787.3.peg.1457"/>
<evidence type="ECO:0000256" key="1">
    <source>
        <dbReference type="ARBA" id="ARBA00004752"/>
    </source>
</evidence>
<evidence type="ECO:0000256" key="5">
    <source>
        <dbReference type="ARBA" id="ARBA00022984"/>
    </source>
</evidence>
<dbReference type="InterPro" id="IPR005490">
    <property type="entry name" value="LD_TPept_cat_dom"/>
</dbReference>
<keyword evidence="4 7" id="KW-0133">Cell shape</keyword>
<comment type="similarity">
    <text evidence="2">Belongs to the YkuD family.</text>
</comment>
<evidence type="ECO:0000313" key="9">
    <source>
        <dbReference type="EMBL" id="KIC71385.1"/>
    </source>
</evidence>
<organism evidence="9 10">
    <name type="scientific">Candidatus Protochlamydia amoebophila</name>
    <dbReference type="NCBI Taxonomy" id="362787"/>
    <lineage>
        <taxon>Bacteria</taxon>
        <taxon>Pseudomonadati</taxon>
        <taxon>Chlamydiota</taxon>
        <taxon>Chlamydiia</taxon>
        <taxon>Parachlamydiales</taxon>
        <taxon>Parachlamydiaceae</taxon>
        <taxon>Candidatus Protochlamydia</taxon>
    </lineage>
</organism>
<gene>
    <name evidence="9" type="ORF">DB44_DT00200</name>
</gene>
<name>A0A0C1JJ37_9BACT</name>
<evidence type="ECO:0000256" key="2">
    <source>
        <dbReference type="ARBA" id="ARBA00005992"/>
    </source>
</evidence>
<dbReference type="GO" id="GO:0071555">
    <property type="term" value="P:cell wall organization"/>
    <property type="evidence" value="ECO:0007669"/>
    <property type="project" value="UniProtKB-UniRule"/>
</dbReference>
<accession>A0A0C1JJ37</accession>
<dbReference type="RefSeq" id="WP_039359271.1">
    <property type="nucleotide sequence ID" value="NZ_JSAN01000092.1"/>
</dbReference>
<keyword evidence="3" id="KW-0808">Transferase</keyword>
<evidence type="ECO:0000256" key="7">
    <source>
        <dbReference type="PROSITE-ProRule" id="PRU01373"/>
    </source>
</evidence>
<comment type="pathway">
    <text evidence="1 7">Cell wall biogenesis; peptidoglycan biosynthesis.</text>
</comment>
<evidence type="ECO:0000313" key="10">
    <source>
        <dbReference type="Proteomes" id="UP000031465"/>
    </source>
</evidence>
<dbReference type="GO" id="GO:0005576">
    <property type="term" value="C:extracellular region"/>
    <property type="evidence" value="ECO:0007669"/>
    <property type="project" value="TreeGrafter"/>
</dbReference>
<proteinExistence type="inferred from homology"/>
<dbReference type="CDD" id="cd16913">
    <property type="entry name" value="YkuD_like"/>
    <property type="match status" value="1"/>
</dbReference>
<evidence type="ECO:0000256" key="6">
    <source>
        <dbReference type="ARBA" id="ARBA00023316"/>
    </source>
</evidence>
<reference evidence="9 10" key="1">
    <citation type="journal article" date="2014" name="Mol. Biol. Evol.">
        <title>Massive expansion of Ubiquitination-related gene families within the Chlamydiae.</title>
        <authorList>
            <person name="Domman D."/>
            <person name="Collingro A."/>
            <person name="Lagkouvardos I."/>
            <person name="Gehre L."/>
            <person name="Weinmaier T."/>
            <person name="Rattei T."/>
            <person name="Subtil A."/>
            <person name="Horn M."/>
        </authorList>
    </citation>
    <scope>NUCLEOTIDE SEQUENCE [LARGE SCALE GENOMIC DNA]</scope>
    <source>
        <strain evidence="9 10">EI2</strain>
    </source>
</reference>
<keyword evidence="5 7" id="KW-0573">Peptidoglycan synthesis</keyword>
<dbReference type="InterPro" id="IPR038063">
    <property type="entry name" value="Transpep_catalytic_dom"/>
</dbReference>